<sequence length="135" mass="14250">MKNRYIYSSLLAASMLLMAPPSFAADAETAAPQSATSVAKPGTKTAKPKVAKNVKLVDINSASVKELATLPGITAQDAAKIVAGRPYGSKAWLVTNNILPQSKYPAISGLVIARQPFKDAAKNIEWLNKAKKTAP</sequence>
<dbReference type="Pfam" id="PF12836">
    <property type="entry name" value="HHH_3"/>
    <property type="match status" value="1"/>
</dbReference>
<protein>
    <submittedName>
        <fullName evidence="1">Helix-hairpin-helix motif protein</fullName>
    </submittedName>
</protein>
<accession>A0A1J5QRW3</accession>
<dbReference type="EMBL" id="MLJW01001358">
    <property type="protein sequence ID" value="OIQ78669.1"/>
    <property type="molecule type" value="Genomic_DNA"/>
</dbReference>
<proteinExistence type="predicted"/>
<evidence type="ECO:0000313" key="1">
    <source>
        <dbReference type="EMBL" id="OIQ78669.1"/>
    </source>
</evidence>
<dbReference type="SUPFAM" id="SSF81585">
    <property type="entry name" value="PsbU/PolX domain-like"/>
    <property type="match status" value="1"/>
</dbReference>
<reference evidence="1" key="1">
    <citation type="submission" date="2016-10" db="EMBL/GenBank/DDBJ databases">
        <title>Sequence of Gallionella enrichment culture.</title>
        <authorList>
            <person name="Poehlein A."/>
            <person name="Muehling M."/>
            <person name="Daniel R."/>
        </authorList>
    </citation>
    <scope>NUCLEOTIDE SEQUENCE</scope>
</reference>
<dbReference type="AlphaFoldDB" id="A0A1J5QRW3"/>
<name>A0A1J5QRW3_9ZZZZ</name>
<comment type="caution">
    <text evidence="1">The sequence shown here is derived from an EMBL/GenBank/DDBJ whole genome shotgun (WGS) entry which is preliminary data.</text>
</comment>
<dbReference type="Gene3D" id="1.10.150.320">
    <property type="entry name" value="Photosystem II 12 kDa extrinsic protein"/>
    <property type="match status" value="1"/>
</dbReference>
<gene>
    <name evidence="1" type="ORF">GALL_396200</name>
</gene>
<organism evidence="1">
    <name type="scientific">mine drainage metagenome</name>
    <dbReference type="NCBI Taxonomy" id="410659"/>
    <lineage>
        <taxon>unclassified sequences</taxon>
        <taxon>metagenomes</taxon>
        <taxon>ecological metagenomes</taxon>
    </lineage>
</organism>